<dbReference type="AlphaFoldDB" id="A0A3D8WZL5"/>
<dbReference type="RefSeq" id="WP_116075780.1">
    <property type="nucleotide sequence ID" value="NZ_CP187635.1"/>
</dbReference>
<evidence type="ECO:0000313" key="3">
    <source>
        <dbReference type="Proteomes" id="UP000256519"/>
    </source>
</evidence>
<gene>
    <name evidence="2" type="ORF">C3744_17730</name>
</gene>
<reference evidence="2 3" key="1">
    <citation type="journal article" date="2018" name="Appl. Environ. Microbiol.">
        <title>Antimicrobial susceptibility testing and tentative epidemiological cut-off values of five Bacillus species relevant for use as animal feed additives or for plant protection.</title>
        <authorList>
            <person name="Agerso Y."/>
            <person name="Stuer-Lauridsen B."/>
            <person name="Bjerre K."/>
            <person name="Jensen M.G."/>
            <person name="Johansen E."/>
            <person name="Bennedsen M."/>
            <person name="Brockmann E."/>
            <person name="Nielsen B."/>
        </authorList>
    </citation>
    <scope>NUCLEOTIDE SEQUENCE [LARGE SCALE GENOMIC DNA]</scope>
    <source>
        <strain evidence="2 3">CHCC20162</strain>
    </source>
</reference>
<accession>A0A3D8WZL5</accession>
<keyword evidence="1" id="KW-0175">Coiled coil</keyword>
<dbReference type="EMBL" id="PQWM01000020">
    <property type="protein sequence ID" value="RDZ12534.1"/>
    <property type="molecule type" value="Genomic_DNA"/>
</dbReference>
<comment type="caution">
    <text evidence="2">The sequence shown here is derived from an EMBL/GenBank/DDBJ whole genome shotgun (WGS) entry which is preliminary data.</text>
</comment>
<feature type="coiled-coil region" evidence="1">
    <location>
        <begin position="111"/>
        <end position="138"/>
    </location>
</feature>
<dbReference type="Proteomes" id="UP000256519">
    <property type="component" value="Unassembled WGS sequence"/>
</dbReference>
<name>A0A3D8WZL5_PRIMG</name>
<evidence type="ECO:0000256" key="1">
    <source>
        <dbReference type="SAM" id="Coils"/>
    </source>
</evidence>
<organism evidence="2 3">
    <name type="scientific">Priestia megaterium</name>
    <name type="common">Bacillus megaterium</name>
    <dbReference type="NCBI Taxonomy" id="1404"/>
    <lineage>
        <taxon>Bacteria</taxon>
        <taxon>Bacillati</taxon>
        <taxon>Bacillota</taxon>
        <taxon>Bacilli</taxon>
        <taxon>Bacillales</taxon>
        <taxon>Bacillaceae</taxon>
        <taxon>Priestia</taxon>
    </lineage>
</organism>
<sequence>MEKRRRTISLDTKTDEYIQAYMEEHHFRFPGEAIMDICQKYQETKEKEWSLQYISEVVSNNLHQVLKDELTKIRLGANSDDKNTQILIEYMNGLFFHHGFDGLMTTDLQELDSTKVAREAVEKRIANQRQKRIDWEESKGKQPSH</sequence>
<protein>
    <submittedName>
        <fullName evidence="2">Uncharacterized protein</fullName>
    </submittedName>
</protein>
<proteinExistence type="predicted"/>
<evidence type="ECO:0000313" key="2">
    <source>
        <dbReference type="EMBL" id="RDZ12534.1"/>
    </source>
</evidence>